<dbReference type="Proteomes" id="UP000053370">
    <property type="component" value="Unassembled WGS sequence"/>
</dbReference>
<dbReference type="AlphaFoldDB" id="A0A0S7BSB8"/>
<organism evidence="1">
    <name type="scientific">Flexilinea flocculi</name>
    <dbReference type="NCBI Taxonomy" id="1678840"/>
    <lineage>
        <taxon>Bacteria</taxon>
        <taxon>Bacillati</taxon>
        <taxon>Chloroflexota</taxon>
        <taxon>Anaerolineae</taxon>
        <taxon>Anaerolineales</taxon>
        <taxon>Anaerolineaceae</taxon>
        <taxon>Flexilinea</taxon>
    </lineage>
</organism>
<gene>
    <name evidence="1" type="ORF">ATC1_13293</name>
</gene>
<sequence length="68" mass="7930">MDNQEEEQLEQFWAAIFSRNPEEIMNAFLTVPPAIQKLCIEHLQKMTSESGWYAEQVKSAQFALEILK</sequence>
<evidence type="ECO:0000313" key="2">
    <source>
        <dbReference type="Proteomes" id="UP000053370"/>
    </source>
</evidence>
<dbReference type="RefSeq" id="WP_062279500.1">
    <property type="nucleotide sequence ID" value="NZ_DF968181.1"/>
</dbReference>
<keyword evidence="2" id="KW-1185">Reference proteome</keyword>
<dbReference type="OrthoDB" id="166769at2"/>
<dbReference type="STRING" id="1678840.ATC1_13293"/>
<reference evidence="1" key="1">
    <citation type="journal article" date="2015" name="Genome Announc.">
        <title>Draft Genome Sequence of Anaerolineae Strain TC1, a Novel Isolate from a Methanogenic Wastewater Treatment System.</title>
        <authorList>
            <person name="Matsuura N."/>
            <person name="Tourlousse D.M."/>
            <person name="Sun L."/>
            <person name="Toyonaga M."/>
            <person name="Kuroda K."/>
            <person name="Ohashi A."/>
            <person name="Cruz R."/>
            <person name="Yamaguchi T."/>
            <person name="Sekiguchi Y."/>
        </authorList>
    </citation>
    <scope>NUCLEOTIDE SEQUENCE [LARGE SCALE GENOMIC DNA]</scope>
    <source>
        <strain evidence="1">TC1</strain>
    </source>
</reference>
<protein>
    <submittedName>
        <fullName evidence="1">Uncharacterized protein</fullName>
    </submittedName>
</protein>
<name>A0A0S7BSB8_9CHLR</name>
<evidence type="ECO:0000313" key="1">
    <source>
        <dbReference type="EMBL" id="GAP40321.1"/>
    </source>
</evidence>
<dbReference type="EMBL" id="DF968181">
    <property type="protein sequence ID" value="GAP40321.1"/>
    <property type="molecule type" value="Genomic_DNA"/>
</dbReference>
<proteinExistence type="predicted"/>
<accession>A0A0S7BSB8</accession>